<dbReference type="AlphaFoldDB" id="A0A453AKA3"/>
<reference evidence="3" key="2">
    <citation type="journal article" date="2017" name="Nat. Plants">
        <title>The Aegilops tauschii genome reveals multiple impacts of transposons.</title>
        <authorList>
            <person name="Zhao G."/>
            <person name="Zou C."/>
            <person name="Li K."/>
            <person name="Wang K."/>
            <person name="Li T."/>
            <person name="Gao L."/>
            <person name="Zhang X."/>
            <person name="Wang H."/>
            <person name="Yang Z."/>
            <person name="Liu X."/>
            <person name="Jiang W."/>
            <person name="Mao L."/>
            <person name="Kong X."/>
            <person name="Jiao Y."/>
            <person name="Jia J."/>
        </authorList>
    </citation>
    <scope>NUCLEOTIDE SEQUENCE [LARGE SCALE GENOMIC DNA]</scope>
    <source>
        <strain evidence="3">cv. AL8/78</strain>
    </source>
</reference>
<reference evidence="3" key="1">
    <citation type="journal article" date="2014" name="Science">
        <title>Ancient hybridizations among the ancestral genomes of bread wheat.</title>
        <authorList>
            <consortium name="International Wheat Genome Sequencing Consortium,"/>
            <person name="Marcussen T."/>
            <person name="Sandve S.R."/>
            <person name="Heier L."/>
            <person name="Spannagl M."/>
            <person name="Pfeifer M."/>
            <person name="Jakobsen K.S."/>
            <person name="Wulff B.B."/>
            <person name="Steuernagel B."/>
            <person name="Mayer K.F."/>
            <person name="Olsen O.A."/>
        </authorList>
    </citation>
    <scope>NUCLEOTIDE SEQUENCE [LARGE SCALE GENOMIC DNA]</scope>
    <source>
        <strain evidence="3">cv. AL8/78</strain>
    </source>
</reference>
<proteinExistence type="predicted"/>
<organism evidence="2 3">
    <name type="scientific">Aegilops tauschii subsp. strangulata</name>
    <name type="common">Goatgrass</name>
    <dbReference type="NCBI Taxonomy" id="200361"/>
    <lineage>
        <taxon>Eukaryota</taxon>
        <taxon>Viridiplantae</taxon>
        <taxon>Streptophyta</taxon>
        <taxon>Embryophyta</taxon>
        <taxon>Tracheophyta</taxon>
        <taxon>Spermatophyta</taxon>
        <taxon>Magnoliopsida</taxon>
        <taxon>Liliopsida</taxon>
        <taxon>Poales</taxon>
        <taxon>Poaceae</taxon>
        <taxon>BOP clade</taxon>
        <taxon>Pooideae</taxon>
        <taxon>Triticodae</taxon>
        <taxon>Triticeae</taxon>
        <taxon>Triticinae</taxon>
        <taxon>Aegilops</taxon>
    </lineage>
</organism>
<dbReference type="Gramene" id="AET2Gv20167800.1">
    <property type="protein sequence ID" value="AET2Gv20167800.1"/>
    <property type="gene ID" value="AET2Gv20167800"/>
</dbReference>
<feature type="region of interest" description="Disordered" evidence="1">
    <location>
        <begin position="34"/>
        <end position="74"/>
    </location>
</feature>
<evidence type="ECO:0000313" key="3">
    <source>
        <dbReference type="Proteomes" id="UP000015105"/>
    </source>
</evidence>
<protein>
    <submittedName>
        <fullName evidence="2">Uncharacterized protein</fullName>
    </submittedName>
</protein>
<reference evidence="2" key="4">
    <citation type="submission" date="2019-03" db="UniProtKB">
        <authorList>
            <consortium name="EnsemblPlants"/>
        </authorList>
    </citation>
    <scope>IDENTIFICATION</scope>
</reference>
<accession>A0A453AKA3</accession>
<feature type="compositionally biased region" description="Gly residues" evidence="1">
    <location>
        <begin position="39"/>
        <end position="74"/>
    </location>
</feature>
<reference evidence="2" key="3">
    <citation type="journal article" date="2017" name="Nature">
        <title>Genome sequence of the progenitor of the wheat D genome Aegilops tauschii.</title>
        <authorList>
            <person name="Luo M.C."/>
            <person name="Gu Y.Q."/>
            <person name="Puiu D."/>
            <person name="Wang H."/>
            <person name="Twardziok S.O."/>
            <person name="Deal K.R."/>
            <person name="Huo N."/>
            <person name="Zhu T."/>
            <person name="Wang L."/>
            <person name="Wang Y."/>
            <person name="McGuire P.E."/>
            <person name="Liu S."/>
            <person name="Long H."/>
            <person name="Ramasamy R.K."/>
            <person name="Rodriguez J.C."/>
            <person name="Van S.L."/>
            <person name="Yuan L."/>
            <person name="Wang Z."/>
            <person name="Xia Z."/>
            <person name="Xiao L."/>
            <person name="Anderson O.D."/>
            <person name="Ouyang S."/>
            <person name="Liang Y."/>
            <person name="Zimin A.V."/>
            <person name="Pertea G."/>
            <person name="Qi P."/>
            <person name="Bennetzen J.L."/>
            <person name="Dai X."/>
            <person name="Dawson M.W."/>
            <person name="Muller H.G."/>
            <person name="Kugler K."/>
            <person name="Rivarola-Duarte L."/>
            <person name="Spannagl M."/>
            <person name="Mayer K.F.X."/>
            <person name="Lu F.H."/>
            <person name="Bevan M.W."/>
            <person name="Leroy P."/>
            <person name="Li P."/>
            <person name="You F.M."/>
            <person name="Sun Q."/>
            <person name="Liu Z."/>
            <person name="Lyons E."/>
            <person name="Wicker T."/>
            <person name="Salzberg S.L."/>
            <person name="Devos K.M."/>
            <person name="Dvorak J."/>
        </authorList>
    </citation>
    <scope>NUCLEOTIDE SEQUENCE [LARGE SCALE GENOMIC DNA]</scope>
    <source>
        <strain evidence="2">cv. AL8/78</strain>
    </source>
</reference>
<sequence length="74" mass="6919">MDKDNFGRLRWTCPHCKLQGFYLQEFITAHLASHAPQDGAGGGAQGGGGGSGGGGSVGGGGGGGSVGGGSGVSA</sequence>
<evidence type="ECO:0000313" key="2">
    <source>
        <dbReference type="EnsemblPlants" id="AET2Gv20167800.1"/>
    </source>
</evidence>
<evidence type="ECO:0000256" key="1">
    <source>
        <dbReference type="SAM" id="MobiDB-lite"/>
    </source>
</evidence>
<dbReference type="Proteomes" id="UP000015105">
    <property type="component" value="Chromosome 2D"/>
</dbReference>
<dbReference type="EnsemblPlants" id="AET2Gv20167800.1">
    <property type="protein sequence ID" value="AET2Gv20167800.1"/>
    <property type="gene ID" value="AET2Gv20167800"/>
</dbReference>
<reference evidence="2" key="5">
    <citation type="journal article" date="2021" name="G3 (Bethesda)">
        <title>Aegilops tauschii genome assembly Aet v5.0 features greater sequence contiguity and improved annotation.</title>
        <authorList>
            <person name="Wang L."/>
            <person name="Zhu T."/>
            <person name="Rodriguez J.C."/>
            <person name="Deal K.R."/>
            <person name="Dubcovsky J."/>
            <person name="McGuire P.E."/>
            <person name="Lux T."/>
            <person name="Spannagl M."/>
            <person name="Mayer K.F.X."/>
            <person name="Baldrich P."/>
            <person name="Meyers B.C."/>
            <person name="Huo N."/>
            <person name="Gu Y.Q."/>
            <person name="Zhou H."/>
            <person name="Devos K.M."/>
            <person name="Bennetzen J.L."/>
            <person name="Unver T."/>
            <person name="Budak H."/>
            <person name="Gulick P.J."/>
            <person name="Galiba G."/>
            <person name="Kalapos B."/>
            <person name="Nelson D.R."/>
            <person name="Li P."/>
            <person name="You F.M."/>
            <person name="Luo M.C."/>
            <person name="Dvorak J."/>
        </authorList>
    </citation>
    <scope>NUCLEOTIDE SEQUENCE [LARGE SCALE GENOMIC DNA]</scope>
    <source>
        <strain evidence="2">cv. AL8/78</strain>
    </source>
</reference>
<keyword evidence="3" id="KW-1185">Reference proteome</keyword>
<name>A0A453AKA3_AEGTS</name>